<protein>
    <submittedName>
        <fullName evidence="7">Na/Pi cotransporter family protein</fullName>
    </submittedName>
</protein>
<dbReference type="PANTHER" id="PTHR10010:SF46">
    <property type="entry name" value="SODIUM-DEPENDENT PHOSPHATE TRANSPORT PROTEIN 2B"/>
    <property type="match status" value="1"/>
</dbReference>
<keyword evidence="3 6" id="KW-0812">Transmembrane</keyword>
<dbReference type="PANTHER" id="PTHR10010">
    <property type="entry name" value="SOLUTE CARRIER FAMILY 34 SODIUM PHOSPHATE , MEMBER 2-RELATED"/>
    <property type="match status" value="1"/>
</dbReference>
<dbReference type="EMBL" id="JBBMRA010000001">
    <property type="protein sequence ID" value="MEM5534856.1"/>
    <property type="molecule type" value="Genomic_DNA"/>
</dbReference>
<name>A0ABU9TN95_9GAMM</name>
<reference evidence="7 8" key="1">
    <citation type="submission" date="2024-03" db="EMBL/GenBank/DDBJ databases">
        <title>Community enrichment and isolation of bacterial strains for fucoidan degradation.</title>
        <authorList>
            <person name="Sichert A."/>
        </authorList>
    </citation>
    <scope>NUCLEOTIDE SEQUENCE [LARGE SCALE GENOMIC DNA]</scope>
    <source>
        <strain evidence="7 8">AS76</strain>
    </source>
</reference>
<feature type="transmembrane region" description="Helical" evidence="6">
    <location>
        <begin position="198"/>
        <end position="224"/>
    </location>
</feature>
<evidence type="ECO:0000256" key="5">
    <source>
        <dbReference type="ARBA" id="ARBA00023136"/>
    </source>
</evidence>
<feature type="transmembrane region" description="Helical" evidence="6">
    <location>
        <begin position="86"/>
        <end position="105"/>
    </location>
</feature>
<feature type="transmembrane region" description="Helical" evidence="6">
    <location>
        <begin position="136"/>
        <end position="154"/>
    </location>
</feature>
<gene>
    <name evidence="7" type="ORF">WNY58_00495</name>
</gene>
<feature type="transmembrane region" description="Helical" evidence="6">
    <location>
        <begin position="279"/>
        <end position="301"/>
    </location>
</feature>
<keyword evidence="4 6" id="KW-1133">Transmembrane helix</keyword>
<keyword evidence="2" id="KW-1003">Cell membrane</keyword>
<dbReference type="SUPFAM" id="SSF109755">
    <property type="entry name" value="PhoU-like"/>
    <property type="match status" value="1"/>
</dbReference>
<sequence length="541" mass="58120">MMLGLLGDLAGGVGLFLLGMHLMTTGMQQAAGHGLKKALQAATGSPLKGLASGILITAIVQSSSAVTIATIGFVNAGLLKLRQSITVIYGCNIGTTMTGWLVALIGFQVKISAFALPMVAIGMLLKLIGGDHKVSHLGMALAGFGLFFIGLDYLKNAFDGLDSYLPLDQMTDSALGLILCVLAGFILTLLMQSSSAAMAITLSLTAAGSIPIASAGALVIGANLGTTSTAILSVIGATSNAKRIAAAHVIFNLITGLIGVVLLVLLAGIINNDLKNLNLVILLAAFHTLFNLIGVAILWPFTNHLEQFLNRRFCSQEERFGQPRFLDKTILASPSLAVEAMKNELSRVSVLTSKMAKAAVSAELSETAKLTTSMHSVHELNEQIGEYNQKIAQNNLTTEISEILPSAMRITRYYSEIARLSALIPQYYEYIEQLSDRSIREQVHSYQHSTIELIDSCKIADNSCISGIESRKLIKRLEHKYQTIKSLILESSIKGTLNPQDSILLLDALSHIHRLSEQVEKAARFWSSLTPMQSRDSAINQ</sequence>
<feature type="transmembrane region" description="Helical" evidence="6">
    <location>
        <begin position="111"/>
        <end position="129"/>
    </location>
</feature>
<evidence type="ECO:0000256" key="1">
    <source>
        <dbReference type="ARBA" id="ARBA00004651"/>
    </source>
</evidence>
<evidence type="ECO:0000256" key="6">
    <source>
        <dbReference type="SAM" id="Phobius"/>
    </source>
</evidence>
<dbReference type="InterPro" id="IPR003841">
    <property type="entry name" value="Na/Pi_transpt"/>
</dbReference>
<evidence type="ECO:0000313" key="8">
    <source>
        <dbReference type="Proteomes" id="UP001449225"/>
    </source>
</evidence>
<dbReference type="Pfam" id="PF02690">
    <property type="entry name" value="Na_Pi_cotrans"/>
    <property type="match status" value="2"/>
</dbReference>
<proteinExistence type="predicted"/>
<evidence type="ECO:0000256" key="4">
    <source>
        <dbReference type="ARBA" id="ARBA00022989"/>
    </source>
</evidence>
<dbReference type="NCBIfam" id="NF037997">
    <property type="entry name" value="Na_Pi_symport"/>
    <property type="match status" value="1"/>
</dbReference>
<comment type="caution">
    <text evidence="7">The sequence shown here is derived from an EMBL/GenBank/DDBJ whole genome shotgun (WGS) entry which is preliminary data.</text>
</comment>
<comment type="subcellular location">
    <subcellularLocation>
        <location evidence="1">Cell membrane</location>
        <topology evidence="1">Multi-pass membrane protein</topology>
    </subcellularLocation>
</comment>
<evidence type="ECO:0000256" key="3">
    <source>
        <dbReference type="ARBA" id="ARBA00022692"/>
    </source>
</evidence>
<dbReference type="Proteomes" id="UP001449225">
    <property type="component" value="Unassembled WGS sequence"/>
</dbReference>
<feature type="transmembrane region" description="Helical" evidence="6">
    <location>
        <begin position="244"/>
        <end position="267"/>
    </location>
</feature>
<organism evidence="7 8">
    <name type="scientific">Neptuniibacter pectenicola</name>
    <dbReference type="NCBI Taxonomy" id="1806669"/>
    <lineage>
        <taxon>Bacteria</taxon>
        <taxon>Pseudomonadati</taxon>
        <taxon>Pseudomonadota</taxon>
        <taxon>Gammaproteobacteria</taxon>
        <taxon>Oceanospirillales</taxon>
        <taxon>Oceanospirillaceae</taxon>
        <taxon>Neptuniibacter</taxon>
    </lineage>
</organism>
<dbReference type="RefSeq" id="WP_339890793.1">
    <property type="nucleotide sequence ID" value="NZ_CAXBCE010000010.1"/>
</dbReference>
<evidence type="ECO:0000313" key="7">
    <source>
        <dbReference type="EMBL" id="MEM5534856.1"/>
    </source>
</evidence>
<feature type="transmembrane region" description="Helical" evidence="6">
    <location>
        <begin position="174"/>
        <end position="191"/>
    </location>
</feature>
<keyword evidence="8" id="KW-1185">Reference proteome</keyword>
<feature type="transmembrane region" description="Helical" evidence="6">
    <location>
        <begin position="54"/>
        <end position="74"/>
    </location>
</feature>
<accession>A0ABU9TN95</accession>
<evidence type="ECO:0000256" key="2">
    <source>
        <dbReference type="ARBA" id="ARBA00022475"/>
    </source>
</evidence>
<keyword evidence="5 6" id="KW-0472">Membrane</keyword>